<name>A0AAW6LN25_RHOSG</name>
<dbReference type="Proteomes" id="UP001217325">
    <property type="component" value="Unassembled WGS sequence"/>
</dbReference>
<evidence type="ECO:0000259" key="2">
    <source>
        <dbReference type="Pfam" id="PF23636"/>
    </source>
</evidence>
<dbReference type="Pfam" id="PF23636">
    <property type="entry name" value="DUF7144"/>
    <property type="match status" value="1"/>
</dbReference>
<keyword evidence="1" id="KW-0812">Transmembrane</keyword>
<protein>
    <recommendedName>
        <fullName evidence="2">DUF7144 domain-containing protein</fullName>
    </recommendedName>
</protein>
<keyword evidence="1" id="KW-1133">Transmembrane helix</keyword>
<evidence type="ECO:0000256" key="1">
    <source>
        <dbReference type="SAM" id="Phobius"/>
    </source>
</evidence>
<organism evidence="3 4">
    <name type="scientific">Rhodococcus qingshengii</name>
    <dbReference type="NCBI Taxonomy" id="334542"/>
    <lineage>
        <taxon>Bacteria</taxon>
        <taxon>Bacillati</taxon>
        <taxon>Actinomycetota</taxon>
        <taxon>Actinomycetes</taxon>
        <taxon>Mycobacteriales</taxon>
        <taxon>Nocardiaceae</taxon>
        <taxon>Rhodococcus</taxon>
        <taxon>Rhodococcus erythropolis group</taxon>
    </lineage>
</organism>
<evidence type="ECO:0000313" key="4">
    <source>
        <dbReference type="Proteomes" id="UP001217325"/>
    </source>
</evidence>
<sequence length="132" mass="14367">MSEEVLVKQGLAKAATLGGAVLLVTVGLLEFLQGISAIAKDGMIVAGPEYTYQFDLTVWGWIHLVLGVIVAAVGVMLFTGSIWARVGALVICAVSIVVNFLWLPYYPWWAMTIIALNAFVIWAVMTWNPEII</sequence>
<dbReference type="EMBL" id="JARDXE010000014">
    <property type="protein sequence ID" value="MDE8647591.1"/>
    <property type="molecule type" value="Genomic_DNA"/>
</dbReference>
<feature type="transmembrane region" description="Helical" evidence="1">
    <location>
        <begin position="58"/>
        <end position="79"/>
    </location>
</feature>
<accession>A0AAW6LN25</accession>
<reference evidence="3" key="1">
    <citation type="submission" date="2023-02" db="EMBL/GenBank/DDBJ databases">
        <title>A novel hydrolase synthesized by Rhodococcus erythropolis HQ is responsible for the detoxification of Zearalenone.</title>
        <authorList>
            <person name="Hu J."/>
            <person name="Xu J."/>
        </authorList>
    </citation>
    <scope>NUCLEOTIDE SEQUENCE</scope>
    <source>
        <strain evidence="3">HQ</strain>
    </source>
</reference>
<evidence type="ECO:0000313" key="3">
    <source>
        <dbReference type="EMBL" id="MDE8647591.1"/>
    </source>
</evidence>
<keyword evidence="1" id="KW-0472">Membrane</keyword>
<gene>
    <name evidence="3" type="ORF">PXH69_21690</name>
</gene>
<dbReference type="InterPro" id="IPR055568">
    <property type="entry name" value="DUF7144"/>
</dbReference>
<dbReference type="RefSeq" id="WP_275232157.1">
    <property type="nucleotide sequence ID" value="NZ_JARDXE010000014.1"/>
</dbReference>
<proteinExistence type="predicted"/>
<feature type="transmembrane region" description="Helical" evidence="1">
    <location>
        <begin position="12"/>
        <end position="38"/>
    </location>
</feature>
<feature type="transmembrane region" description="Helical" evidence="1">
    <location>
        <begin position="86"/>
        <end position="102"/>
    </location>
</feature>
<feature type="transmembrane region" description="Helical" evidence="1">
    <location>
        <begin position="108"/>
        <end position="127"/>
    </location>
</feature>
<dbReference type="AlphaFoldDB" id="A0AAW6LN25"/>
<feature type="domain" description="DUF7144" evidence="2">
    <location>
        <begin position="18"/>
        <end position="128"/>
    </location>
</feature>
<comment type="caution">
    <text evidence="3">The sequence shown here is derived from an EMBL/GenBank/DDBJ whole genome shotgun (WGS) entry which is preliminary data.</text>
</comment>